<organism evidence="8 9">
    <name type="scientific">Sinanodonta woodiana</name>
    <name type="common">Chinese pond mussel</name>
    <name type="synonym">Anodonta woodiana</name>
    <dbReference type="NCBI Taxonomy" id="1069815"/>
    <lineage>
        <taxon>Eukaryota</taxon>
        <taxon>Metazoa</taxon>
        <taxon>Spiralia</taxon>
        <taxon>Lophotrochozoa</taxon>
        <taxon>Mollusca</taxon>
        <taxon>Bivalvia</taxon>
        <taxon>Autobranchia</taxon>
        <taxon>Heteroconchia</taxon>
        <taxon>Palaeoheterodonta</taxon>
        <taxon>Unionida</taxon>
        <taxon>Unionoidea</taxon>
        <taxon>Unionidae</taxon>
        <taxon>Unioninae</taxon>
        <taxon>Sinanodonta</taxon>
    </lineage>
</organism>
<evidence type="ECO:0000313" key="8">
    <source>
        <dbReference type="EMBL" id="KAL3867713.1"/>
    </source>
</evidence>
<evidence type="ECO:0000313" key="9">
    <source>
        <dbReference type="Proteomes" id="UP001634394"/>
    </source>
</evidence>
<evidence type="ECO:0000256" key="2">
    <source>
        <dbReference type="ARBA" id="ARBA00022737"/>
    </source>
</evidence>
<evidence type="ECO:0000256" key="5">
    <source>
        <dbReference type="PROSITE-ProRule" id="PRU00042"/>
    </source>
</evidence>
<keyword evidence="9" id="KW-1185">Reference proteome</keyword>
<dbReference type="AlphaFoldDB" id="A0ABD3W486"/>
<feature type="region of interest" description="Disordered" evidence="6">
    <location>
        <begin position="484"/>
        <end position="503"/>
    </location>
</feature>
<dbReference type="InterPro" id="IPR013087">
    <property type="entry name" value="Znf_C2H2_type"/>
</dbReference>
<feature type="domain" description="C2H2-type" evidence="7">
    <location>
        <begin position="1102"/>
        <end position="1130"/>
    </location>
</feature>
<dbReference type="SMART" id="SM00355">
    <property type="entry name" value="ZnF_C2H2"/>
    <property type="match status" value="12"/>
</dbReference>
<dbReference type="PANTHER" id="PTHR24403:SF67">
    <property type="entry name" value="FI01116P-RELATED"/>
    <property type="match status" value="1"/>
</dbReference>
<feature type="region of interest" description="Disordered" evidence="6">
    <location>
        <begin position="352"/>
        <end position="381"/>
    </location>
</feature>
<feature type="compositionally biased region" description="Acidic residues" evidence="6">
    <location>
        <begin position="851"/>
        <end position="861"/>
    </location>
</feature>
<dbReference type="Gene3D" id="3.30.160.60">
    <property type="entry name" value="Classic Zinc Finger"/>
    <property type="match status" value="2"/>
</dbReference>
<dbReference type="GO" id="GO:0008270">
    <property type="term" value="F:zinc ion binding"/>
    <property type="evidence" value="ECO:0007669"/>
    <property type="project" value="UniProtKB-KW"/>
</dbReference>
<proteinExistence type="predicted"/>
<evidence type="ECO:0000256" key="6">
    <source>
        <dbReference type="SAM" id="MobiDB-lite"/>
    </source>
</evidence>
<keyword evidence="2" id="KW-0677">Repeat</keyword>
<feature type="region of interest" description="Disordered" evidence="6">
    <location>
        <begin position="812"/>
        <end position="869"/>
    </location>
</feature>
<dbReference type="InterPro" id="IPR050688">
    <property type="entry name" value="Zinc_finger/UBP_domain"/>
</dbReference>
<keyword evidence="1" id="KW-0479">Metal-binding</keyword>
<feature type="compositionally biased region" description="Low complexity" evidence="6">
    <location>
        <begin position="821"/>
        <end position="850"/>
    </location>
</feature>
<evidence type="ECO:0000256" key="3">
    <source>
        <dbReference type="ARBA" id="ARBA00022771"/>
    </source>
</evidence>
<sequence>MSDNPVGGGDGRIMSVAGYQVFQAGDDGAPPIKEEPFDPEYQVALNTSGVSASIPVHQPAPISGLSGPSSMEESAAGLFDSLSSQKIRDILKNVLDNKSRELTVKNVVESLLQRNENVLAQNNLQSLKPSPRTIKPKPNGATDPNETSIGSTTIVPPRSPTSSCSIPQDDIAHISHALVEEPVIGDNGEKVNNSLRLDMVCAVGSKVMLMTSGGQSLAMDITCYWCNFCSYRSERKEALLQHIMEHRFHCKYCKYQSFSRADVIRHCNKEHDLFSETAKTLKYCTFLPDYLQAGMIREDNEIGKRKAENNLDSEPNAKLAKTSEEKKAVGKGTRNTKAKDEEYEAFDMEVDEVDEGPGYPDVEGDEQDESETKVISPKKTPVPVSSVPITHVIPGLAPSQALTVKSLPVLAPAPVQTFVSNPILSSVLGQPGQPVVGLVSQPVLVTTSQPIISSVQSIATSHSTSGPFITNVISGQQAVAAATAEAEPITPPAPATSSSEPTKKQSVVTVSSGLCWNCGYCNFVTLSQSYLKIHLNAKHQGKAHKYVAMLVSSEEEMKRIKKSDAEMMNAPPGGGMVTVGGTNVTPPSYTLPSSSQVVIDNAEKVSGERDEGISEEEKKKIPQTYKCAHCNFSATQYDRVKSHLLLRHQSSVMYALDMKAVKLRQKRYLFFCLKKDCEFSTKDLEDFTNHTDECTPWLDGNQDDIDTGLIKALELTRQFAAKVAGNALLGQKDHRSEKTAEYGCYYCSYVSNNNTRVKKHVLSNHKDRSPMIKDLMGDKKAKPTVYFCSYCLWESRDGSELEIHLRERHNDVTEAEKHKNPPAQQSPSPNNVEENSSSSPFLSTASSASSENDDDDDDDQAGLDFDGNIPEEDIEKAMEAYITDEASRDVQSGRPVRASAVRAQVKVRAHGHTPTLYMCIHCQEIAFGANLIRKHIRNMHKKLALKAIDVKRKINHQHNITCICPKEGCQFVSQDANEMITHASKEHSIGKSDPDLTKLQEKVASPTNVLPNKGNTSKNSTTEVYECLYCSTSKMFHSKSDIKEHMLVKHSNEEFIYRDVVAWKNKQASRFYLCVSDQCCYSTTEQKDYTIHTLAHQNAHIYECAKCQWFTAEQNLVAEHVKQVHPGEQVTTMEIDLTVDSDGEVVKMVGGTIIKQEM</sequence>
<feature type="compositionally biased region" description="Polar residues" evidence="6">
    <location>
        <begin position="142"/>
        <end position="162"/>
    </location>
</feature>
<comment type="caution">
    <text evidence="8">The sequence shown here is derived from an EMBL/GenBank/DDBJ whole genome shotgun (WGS) entry which is preliminary data.</text>
</comment>
<name>A0ABD3W486_SINWO</name>
<feature type="region of interest" description="Disordered" evidence="6">
    <location>
        <begin position="306"/>
        <end position="336"/>
    </location>
</feature>
<gene>
    <name evidence="8" type="ORF">ACJMK2_040579</name>
</gene>
<keyword evidence="4" id="KW-0862">Zinc</keyword>
<reference evidence="8 9" key="1">
    <citation type="submission" date="2024-11" db="EMBL/GenBank/DDBJ databases">
        <title>Chromosome-level genome assembly of the freshwater bivalve Anodonta woodiana.</title>
        <authorList>
            <person name="Chen X."/>
        </authorList>
    </citation>
    <scope>NUCLEOTIDE SEQUENCE [LARGE SCALE GENOMIC DNA]</scope>
    <source>
        <strain evidence="8">MN2024</strain>
        <tissue evidence="8">Gills</tissue>
    </source>
</reference>
<evidence type="ECO:0000256" key="1">
    <source>
        <dbReference type="ARBA" id="ARBA00022723"/>
    </source>
</evidence>
<evidence type="ECO:0000259" key="7">
    <source>
        <dbReference type="PROSITE" id="PS50157"/>
    </source>
</evidence>
<dbReference type="EMBL" id="JBJQND010000008">
    <property type="protein sequence ID" value="KAL3867713.1"/>
    <property type="molecule type" value="Genomic_DNA"/>
</dbReference>
<keyword evidence="3 5" id="KW-0863">Zinc-finger</keyword>
<dbReference type="PROSITE" id="PS50157">
    <property type="entry name" value="ZINC_FINGER_C2H2_2"/>
    <property type="match status" value="1"/>
</dbReference>
<evidence type="ECO:0000256" key="4">
    <source>
        <dbReference type="ARBA" id="ARBA00022833"/>
    </source>
</evidence>
<feature type="region of interest" description="Disordered" evidence="6">
    <location>
        <begin position="123"/>
        <end position="162"/>
    </location>
</feature>
<dbReference type="PANTHER" id="PTHR24403">
    <property type="entry name" value="ZINC FINGER PROTEIN"/>
    <property type="match status" value="1"/>
</dbReference>
<dbReference type="Proteomes" id="UP001634394">
    <property type="component" value="Unassembled WGS sequence"/>
</dbReference>
<protein>
    <recommendedName>
        <fullName evidence="7">C2H2-type domain-containing protein</fullName>
    </recommendedName>
</protein>
<accession>A0ABD3W486</accession>